<gene>
    <name evidence="1" type="ORF">OPT61_g5316</name>
</gene>
<dbReference type="Proteomes" id="UP001153331">
    <property type="component" value="Unassembled WGS sequence"/>
</dbReference>
<organism evidence="1 2">
    <name type="scientific">Boeremia exigua</name>
    <dbReference type="NCBI Taxonomy" id="749465"/>
    <lineage>
        <taxon>Eukaryota</taxon>
        <taxon>Fungi</taxon>
        <taxon>Dikarya</taxon>
        <taxon>Ascomycota</taxon>
        <taxon>Pezizomycotina</taxon>
        <taxon>Dothideomycetes</taxon>
        <taxon>Pleosporomycetidae</taxon>
        <taxon>Pleosporales</taxon>
        <taxon>Pleosporineae</taxon>
        <taxon>Didymellaceae</taxon>
        <taxon>Boeremia</taxon>
    </lineage>
</organism>
<sequence length="183" mass="20160">MEASTPTFLMDAYTPKSLSSSKFSPAIIGALVGVGVLVMVVIIVWVFIYCHGGLSKTLQFFRMQRGIKREAQDIESARVASSVRCDTGEADVEQKCGSAEHELALKQLQCLYSSNTLVGSTLTRPERVDIEQELCVEKAVPDHQKMAGKSQDTCRPQNLFQLAVDPMSWNFASGKSMAKMYSK</sequence>
<keyword evidence="2" id="KW-1185">Reference proteome</keyword>
<comment type="caution">
    <text evidence="1">The sequence shown here is derived from an EMBL/GenBank/DDBJ whole genome shotgun (WGS) entry which is preliminary data.</text>
</comment>
<accession>A0ACC2IAX2</accession>
<reference evidence="1" key="1">
    <citation type="submission" date="2022-11" db="EMBL/GenBank/DDBJ databases">
        <title>Genome Sequence of Boeremia exigua.</title>
        <authorList>
            <person name="Buettner E."/>
        </authorList>
    </citation>
    <scope>NUCLEOTIDE SEQUENCE</scope>
    <source>
        <strain evidence="1">CU02</strain>
    </source>
</reference>
<evidence type="ECO:0000313" key="2">
    <source>
        <dbReference type="Proteomes" id="UP001153331"/>
    </source>
</evidence>
<dbReference type="EMBL" id="JAPHNI010000337">
    <property type="protein sequence ID" value="KAJ8112281.1"/>
    <property type="molecule type" value="Genomic_DNA"/>
</dbReference>
<protein>
    <submittedName>
        <fullName evidence="1">Uncharacterized protein</fullName>
    </submittedName>
</protein>
<evidence type="ECO:0000313" key="1">
    <source>
        <dbReference type="EMBL" id="KAJ8112281.1"/>
    </source>
</evidence>
<name>A0ACC2IAX2_9PLEO</name>
<proteinExistence type="predicted"/>